<sequence length="78" mass="7894">MNTNFTNRFDVMTADMLLDIEGGKVDWKRVGQCALSIGIGASEAYMATAGGTMFLGPYAIGTGAVGAVIGGIGGSLTC</sequence>
<dbReference type="EMBL" id="FILL01000003">
    <property type="protein sequence ID" value="CYX27332.1"/>
    <property type="molecule type" value="Genomic_DNA"/>
</dbReference>
<evidence type="ECO:0000313" key="6">
    <source>
        <dbReference type="Proteomes" id="UP001206089"/>
    </source>
</evidence>
<name>A0A0Z8HPY8_STRSU</name>
<dbReference type="EMBL" id="FIGH01000004">
    <property type="protein sequence ID" value="CYU55010.1"/>
    <property type="molecule type" value="Genomic_DNA"/>
</dbReference>
<dbReference type="RefSeq" id="WP_024407030.1">
    <property type="nucleotide sequence ID" value="NZ_CECY01000022.1"/>
</dbReference>
<evidence type="ECO:0000313" key="2">
    <source>
        <dbReference type="EMBL" id="CYX27332.1"/>
    </source>
</evidence>
<dbReference type="Proteomes" id="UP001206089">
    <property type="component" value="Unassembled WGS sequence"/>
</dbReference>
<evidence type="ECO:0000313" key="5">
    <source>
        <dbReference type="Proteomes" id="UP000074664"/>
    </source>
</evidence>
<dbReference type="InterPro" id="IPR019493">
    <property type="entry name" value="Bacteriocin_IIb_lactacin-rel"/>
</dbReference>
<proteinExistence type="predicted"/>
<protein>
    <submittedName>
        <fullName evidence="1">Bacteriocin class II with double-glycine leader peptide</fullName>
    </submittedName>
    <submittedName>
        <fullName evidence="3">Blp family class II bacteriocin</fullName>
    </submittedName>
</protein>
<evidence type="ECO:0000313" key="1">
    <source>
        <dbReference type="EMBL" id="CYU55010.1"/>
    </source>
</evidence>
<accession>A0A0Z8HPY8</accession>
<organism evidence="3 6">
    <name type="scientific">Streptococcus suis</name>
    <dbReference type="NCBI Taxonomy" id="1307"/>
    <lineage>
        <taxon>Bacteria</taxon>
        <taxon>Bacillati</taxon>
        <taxon>Bacillota</taxon>
        <taxon>Bacilli</taxon>
        <taxon>Lactobacillales</taxon>
        <taxon>Streptococcaceae</taxon>
        <taxon>Streptococcus</taxon>
    </lineage>
</organism>
<reference evidence="4 5" key="1">
    <citation type="submission" date="2016-02" db="EMBL/GenBank/DDBJ databases">
        <authorList>
            <consortium name="Pathogen Informatics"/>
        </authorList>
    </citation>
    <scope>NUCLEOTIDE SEQUENCE [LARGE SCALE GENOMIC DNA]</scope>
    <source>
        <strain evidence="1 5">LSS30</strain>
        <strain evidence="2 4">SS975</strain>
    </source>
</reference>
<evidence type="ECO:0000313" key="3">
    <source>
        <dbReference type="EMBL" id="MCR1231908.1"/>
    </source>
</evidence>
<reference evidence="3" key="2">
    <citation type="submission" date="2022-07" db="EMBL/GenBank/DDBJ databases">
        <authorList>
            <person name="Peng Z."/>
        </authorList>
    </citation>
    <scope>NUCLEOTIDE SEQUENCE</scope>
    <source>
        <strain evidence="3">2022WUSS069</strain>
    </source>
</reference>
<comment type="caution">
    <text evidence="3">The sequence shown here is derived from an EMBL/GenBank/DDBJ whole genome shotgun (WGS) entry which is preliminary data.</text>
</comment>
<gene>
    <name evidence="1" type="ORF">ERS132392_01156</name>
    <name evidence="2" type="ORF">ERS132521_00417</name>
    <name evidence="3" type="ORF">NQD44_02030</name>
</gene>
<evidence type="ECO:0000313" key="4">
    <source>
        <dbReference type="Proteomes" id="UP000072353"/>
    </source>
</evidence>
<dbReference type="Pfam" id="PF10439">
    <property type="entry name" value="Bacteriocin_IIc"/>
    <property type="match status" value="1"/>
</dbReference>
<dbReference type="AlphaFoldDB" id="A0A0Z8HPY8"/>
<dbReference type="EMBL" id="JANJPK010000002">
    <property type="protein sequence ID" value="MCR1231908.1"/>
    <property type="molecule type" value="Genomic_DNA"/>
</dbReference>
<dbReference type="Proteomes" id="UP000072353">
    <property type="component" value="Unassembled WGS sequence"/>
</dbReference>
<dbReference type="Proteomes" id="UP000074664">
    <property type="component" value="Unassembled WGS sequence"/>
</dbReference>